<accession>A0A4S4MLW8</accession>
<keyword evidence="3" id="KW-1185">Reference proteome</keyword>
<dbReference type="OrthoDB" id="4347at2759"/>
<dbReference type="PANTHER" id="PTHR28110">
    <property type="entry name" value="TRANSMEMBRANE PROTEIN"/>
    <property type="match status" value="1"/>
</dbReference>
<evidence type="ECO:0000256" key="1">
    <source>
        <dbReference type="SAM" id="Phobius"/>
    </source>
</evidence>
<dbReference type="InterPro" id="IPR055323">
    <property type="entry name" value="C57A10.07/YOR238W"/>
</dbReference>
<protein>
    <recommendedName>
        <fullName evidence="4">DUF218 domain-containing protein</fullName>
    </recommendedName>
</protein>
<dbReference type="Proteomes" id="UP000308730">
    <property type="component" value="Unassembled WGS sequence"/>
</dbReference>
<keyword evidence="1" id="KW-0472">Membrane</keyword>
<reference evidence="2 3" key="1">
    <citation type="submission" date="2019-02" db="EMBL/GenBank/DDBJ databases">
        <title>Genome sequencing of the rare red list fungi Antrodiella citrinella (Flaviporus citrinellus).</title>
        <authorList>
            <person name="Buettner E."/>
            <person name="Kellner H."/>
        </authorList>
    </citation>
    <scope>NUCLEOTIDE SEQUENCE [LARGE SCALE GENOMIC DNA]</scope>
    <source>
        <strain evidence="2 3">DSM 108506</strain>
    </source>
</reference>
<organism evidence="2 3">
    <name type="scientific">Antrodiella citrinella</name>
    <dbReference type="NCBI Taxonomy" id="2447956"/>
    <lineage>
        <taxon>Eukaryota</taxon>
        <taxon>Fungi</taxon>
        <taxon>Dikarya</taxon>
        <taxon>Basidiomycota</taxon>
        <taxon>Agaricomycotina</taxon>
        <taxon>Agaricomycetes</taxon>
        <taxon>Polyporales</taxon>
        <taxon>Steccherinaceae</taxon>
        <taxon>Antrodiella</taxon>
    </lineage>
</organism>
<feature type="transmembrane region" description="Helical" evidence="1">
    <location>
        <begin position="39"/>
        <end position="60"/>
    </location>
</feature>
<dbReference type="AlphaFoldDB" id="A0A4S4MLW8"/>
<dbReference type="GO" id="GO:0005737">
    <property type="term" value="C:cytoplasm"/>
    <property type="evidence" value="ECO:0007669"/>
    <property type="project" value="TreeGrafter"/>
</dbReference>
<dbReference type="PANTHER" id="PTHR28110:SF1">
    <property type="entry name" value="TRANSMEMBRANE PROTEIN"/>
    <property type="match status" value="1"/>
</dbReference>
<comment type="caution">
    <text evidence="2">The sequence shown here is derived from an EMBL/GenBank/DDBJ whole genome shotgun (WGS) entry which is preliminary data.</text>
</comment>
<evidence type="ECO:0000313" key="2">
    <source>
        <dbReference type="EMBL" id="THH26675.1"/>
    </source>
</evidence>
<keyword evidence="1" id="KW-0812">Transmembrane</keyword>
<name>A0A4S4MLW8_9APHY</name>
<evidence type="ECO:0000313" key="3">
    <source>
        <dbReference type="Proteomes" id="UP000308730"/>
    </source>
</evidence>
<keyword evidence="1" id="KW-1133">Transmembrane helix</keyword>
<sequence length="342" mass="38533">MLPTPASFRIGQRSKGHLVNLHHRSKLDILLTRARVTNLGFLILAAFAVLSFLVNLSYYFSEPSGGSIAKALDAFGHAPDSILATIHRDDALKGLNHLIVVPGHGIWKGWSKDQALAEDKWILEQYQQGGGRVQAWVSHIETGAELARVDENALVVFSGGQTRQNSTTTEAESYLRLASQTGTFGAQPGLFRRATTEDHALDSFQNLLFSIARFHEYTGSYPELITVVGYEMKRRRFTELHRAALRWPAERFHYIGIDPDKEVPAARDGERQNGYLPYTLDTYGCHDMLQSKRRSRNPFFRYHSYYTSSPELGGLFNWCPGPREGGHTVLYPGPLPWYTPPR</sequence>
<evidence type="ECO:0008006" key="4">
    <source>
        <dbReference type="Google" id="ProtNLM"/>
    </source>
</evidence>
<dbReference type="EMBL" id="SGPM01000321">
    <property type="protein sequence ID" value="THH26675.1"/>
    <property type="molecule type" value="Genomic_DNA"/>
</dbReference>
<gene>
    <name evidence="2" type="ORF">EUX98_g7517</name>
</gene>
<proteinExistence type="predicted"/>